<dbReference type="EMBL" id="CP043329">
    <property type="protein sequence ID" value="QEK50253.1"/>
    <property type="molecule type" value="Genomic_DNA"/>
</dbReference>
<dbReference type="KEGG" id="pej:FYC62_00170"/>
<keyword evidence="2" id="KW-1185">Reference proteome</keyword>
<dbReference type="RefSeq" id="WP_149073493.1">
    <property type="nucleotide sequence ID" value="NZ_CP043329.1"/>
</dbReference>
<sequence>MKQFFNSLRLRSGFAKLKHELKKLKRNNHSISLKDAQNIGILVPIKDAEQIVEAEHFAKTLQTDNKKVKLLGFVLDKGLKLKSRTNIELISVEDIDWNYIPKKEKIGNFINHEFDILINLCTDLCFPLVYVAAVSKSVFKVAAYNPKQAPFFDFMIETQQESIAGFSTELRYYLEKIK</sequence>
<organism evidence="1 2">
    <name type="scientific">Pedobacter aquae</name>
    <dbReference type="NCBI Taxonomy" id="2605747"/>
    <lineage>
        <taxon>Bacteria</taxon>
        <taxon>Pseudomonadati</taxon>
        <taxon>Bacteroidota</taxon>
        <taxon>Sphingobacteriia</taxon>
        <taxon>Sphingobacteriales</taxon>
        <taxon>Sphingobacteriaceae</taxon>
        <taxon>Pedobacter</taxon>
    </lineage>
</organism>
<dbReference type="InterPro" id="IPR054207">
    <property type="entry name" value="DUF6913"/>
</dbReference>
<dbReference type="Pfam" id="PF21857">
    <property type="entry name" value="DUF6913"/>
    <property type="match status" value="1"/>
</dbReference>
<dbReference type="Proteomes" id="UP000323653">
    <property type="component" value="Chromosome"/>
</dbReference>
<evidence type="ECO:0000313" key="2">
    <source>
        <dbReference type="Proteomes" id="UP000323653"/>
    </source>
</evidence>
<accession>A0A5C0VEJ3</accession>
<reference evidence="1 2" key="1">
    <citation type="submission" date="2019-08" db="EMBL/GenBank/DDBJ databases">
        <title>Pedobacter sp. nov., isolated from Han river, South Korea.</title>
        <authorList>
            <person name="Lee D.-H."/>
            <person name="Kim Y.-S."/>
            <person name="Hwang E.-M."/>
            <person name="Le Tran T.C."/>
            <person name="Cha C.-J."/>
        </authorList>
    </citation>
    <scope>NUCLEOTIDE SEQUENCE [LARGE SCALE GENOMIC DNA]</scope>
    <source>
        <strain evidence="1 2">CJ43</strain>
    </source>
</reference>
<protein>
    <submittedName>
        <fullName evidence="1">Uncharacterized protein</fullName>
    </submittedName>
</protein>
<dbReference type="AlphaFoldDB" id="A0A5C0VEJ3"/>
<proteinExistence type="predicted"/>
<gene>
    <name evidence="1" type="ORF">FYC62_00170</name>
</gene>
<evidence type="ECO:0000313" key="1">
    <source>
        <dbReference type="EMBL" id="QEK50253.1"/>
    </source>
</evidence>
<name>A0A5C0VEJ3_9SPHI</name>